<dbReference type="EMBL" id="PP130629">
    <property type="protein sequence ID" value="XAO13400.1"/>
    <property type="molecule type" value="Genomic_DNA"/>
</dbReference>
<organism evidence="1">
    <name type="scientific">Mantoniella tinhauana virus 1</name>
    <dbReference type="NCBI Taxonomy" id="3111543"/>
    <lineage>
        <taxon>Viruses</taxon>
    </lineage>
</organism>
<protein>
    <submittedName>
        <fullName evidence="1">Uncharacterized protein</fullName>
    </submittedName>
</protein>
<sequence length="91" mass="10668">MDSDRLIREVILPQLIQLQAEIAALRKHTWPYVQSQKEQNQLDDIEAKRDFIKNLDEDTIKELLNIKAKYSGSSNLQKTEYELLKKIICPV</sequence>
<reference evidence="1" key="1">
    <citation type="submission" date="2024-01" db="EMBL/GenBank/DDBJ databases">
        <title>Genomic and biogeographic characterisation of Mantoniella tinhauana virus 1, the first discovered Mantoniella-infecting prasinovirus.</title>
        <authorList>
            <person name="Rey Redondo E."/>
            <person name="Yung C.C.M."/>
        </authorList>
    </citation>
    <scope>NUCLEOTIDE SEQUENCE</scope>
    <source>
        <strain evidence="1">Lau Fau Shan</strain>
    </source>
</reference>
<evidence type="ECO:0000313" key="1">
    <source>
        <dbReference type="EMBL" id="XAO13400.1"/>
    </source>
</evidence>
<name>A0AB38ZM83_9VIRU</name>
<accession>A0AB38ZM83</accession>
<proteinExistence type="predicted"/>